<keyword evidence="2" id="KW-0472">Membrane</keyword>
<accession>A0AB34IX80</accession>
<evidence type="ECO:0000256" key="2">
    <source>
        <dbReference type="SAM" id="Phobius"/>
    </source>
</evidence>
<organism evidence="3 4">
    <name type="scientific">Prymnesium parvum</name>
    <name type="common">Toxic golden alga</name>
    <dbReference type="NCBI Taxonomy" id="97485"/>
    <lineage>
        <taxon>Eukaryota</taxon>
        <taxon>Haptista</taxon>
        <taxon>Haptophyta</taxon>
        <taxon>Prymnesiophyceae</taxon>
        <taxon>Prymnesiales</taxon>
        <taxon>Prymnesiaceae</taxon>
        <taxon>Prymnesium</taxon>
    </lineage>
</organism>
<sequence>MARQLVALVALIRHGQRAPYPPPDGDSAADPNKWSPRSFPGPAAWNMSAEAFAAQLLTPRGKQLQLHLGGYFASRLEGSACDSRVSLIADSSVRDVESATHFARGFFPPECASRVARLIVANASSDPPLLPVVNDHAFAGCAGPSASEVELSYGGQYDAMVQAYAPQIRRLSALIRCCSPALCASYAASPNCTLADLPHAYSGVYFDGFYTGPLAVAGYFSNAFMLQVLSDVAPYAWGEASLDELVELYQVHQRVMWLGAQLNSSRAYGSHTLAYMLASLEQIVSDAPLRGLADASLRPEGNASRQLLLALFGHDFNLLYARRLLEVSWVTDSWNFDAAVPGTSLVLELYLDGGEWHVVAALLAASVEQQREARPLVAPHEAPPRAVILDEPYARFKRRVLEAIDVECVLEPLRTTVRSMAAATPPAAGGWQGVGVDGLVGVVLGALLVGALAGVLLGRASNRQPSAARTPIIGDVATSSMAIDHKGRGQEGHDA</sequence>
<dbReference type="SUPFAM" id="SSF53254">
    <property type="entry name" value="Phosphoglycerate mutase-like"/>
    <property type="match status" value="1"/>
</dbReference>
<feature type="transmembrane region" description="Helical" evidence="2">
    <location>
        <begin position="438"/>
        <end position="457"/>
    </location>
</feature>
<gene>
    <name evidence="3" type="ORF">AB1Y20_007295</name>
</gene>
<keyword evidence="2" id="KW-0812">Transmembrane</keyword>
<evidence type="ECO:0000256" key="1">
    <source>
        <dbReference type="SAM" id="MobiDB-lite"/>
    </source>
</evidence>
<dbReference type="EMBL" id="JBGBPQ010000017">
    <property type="protein sequence ID" value="KAL1507681.1"/>
    <property type="molecule type" value="Genomic_DNA"/>
</dbReference>
<protein>
    <recommendedName>
        <fullName evidence="5">Acid phosphatase</fullName>
    </recommendedName>
</protein>
<dbReference type="Proteomes" id="UP001515480">
    <property type="component" value="Unassembled WGS sequence"/>
</dbReference>
<evidence type="ECO:0000313" key="4">
    <source>
        <dbReference type="Proteomes" id="UP001515480"/>
    </source>
</evidence>
<dbReference type="AlphaFoldDB" id="A0AB34IX80"/>
<evidence type="ECO:0008006" key="5">
    <source>
        <dbReference type="Google" id="ProtNLM"/>
    </source>
</evidence>
<dbReference type="InterPro" id="IPR029033">
    <property type="entry name" value="His_PPase_superfam"/>
</dbReference>
<name>A0AB34IX80_PRYPA</name>
<comment type="caution">
    <text evidence="3">The sequence shown here is derived from an EMBL/GenBank/DDBJ whole genome shotgun (WGS) entry which is preliminary data.</text>
</comment>
<keyword evidence="2" id="KW-1133">Transmembrane helix</keyword>
<dbReference type="Pfam" id="PF00328">
    <property type="entry name" value="His_Phos_2"/>
    <property type="match status" value="1"/>
</dbReference>
<dbReference type="InterPro" id="IPR000560">
    <property type="entry name" value="His_Pase_clade-2"/>
</dbReference>
<feature type="region of interest" description="Disordered" evidence="1">
    <location>
        <begin position="17"/>
        <end position="36"/>
    </location>
</feature>
<evidence type="ECO:0000313" key="3">
    <source>
        <dbReference type="EMBL" id="KAL1507681.1"/>
    </source>
</evidence>
<dbReference type="Gene3D" id="3.40.50.1240">
    <property type="entry name" value="Phosphoglycerate mutase-like"/>
    <property type="match status" value="1"/>
</dbReference>
<keyword evidence="4" id="KW-1185">Reference proteome</keyword>
<reference evidence="3 4" key="1">
    <citation type="journal article" date="2024" name="Science">
        <title>Giant polyketide synthase enzymes in the biosynthesis of giant marine polyether toxins.</title>
        <authorList>
            <person name="Fallon T.R."/>
            <person name="Shende V.V."/>
            <person name="Wierzbicki I.H."/>
            <person name="Pendleton A.L."/>
            <person name="Watervoot N.F."/>
            <person name="Auber R.P."/>
            <person name="Gonzalez D.J."/>
            <person name="Wisecaver J.H."/>
            <person name="Moore B.S."/>
        </authorList>
    </citation>
    <scope>NUCLEOTIDE SEQUENCE [LARGE SCALE GENOMIC DNA]</scope>
    <source>
        <strain evidence="3 4">12B1</strain>
    </source>
</reference>
<proteinExistence type="predicted"/>